<evidence type="ECO:0000313" key="12">
    <source>
        <dbReference type="EMBL" id="EDO30303.1"/>
    </source>
</evidence>
<keyword evidence="13" id="KW-1185">Reference proteome</keyword>
<dbReference type="PANTHER" id="PTHR24228:SF59">
    <property type="entry name" value="NEUROPEPTIDE RECEPTOR 15"/>
    <property type="match status" value="1"/>
</dbReference>
<dbReference type="SUPFAM" id="SSF81321">
    <property type="entry name" value="Family A G protein-coupled receptor-like"/>
    <property type="match status" value="1"/>
</dbReference>
<dbReference type="PRINTS" id="PR00237">
    <property type="entry name" value="GPCRRHODOPSN"/>
</dbReference>
<dbReference type="PROSITE" id="PS50262">
    <property type="entry name" value="G_PROTEIN_RECEP_F1_2"/>
    <property type="match status" value="1"/>
</dbReference>
<dbReference type="GO" id="GO:0005886">
    <property type="term" value="C:plasma membrane"/>
    <property type="evidence" value="ECO:0007669"/>
    <property type="project" value="UniProtKB-SubCell"/>
</dbReference>
<feature type="transmembrane region" description="Helical" evidence="10">
    <location>
        <begin position="34"/>
        <end position="55"/>
    </location>
</feature>
<dbReference type="InParanoid" id="A7T159"/>
<reference evidence="12 13" key="1">
    <citation type="journal article" date="2007" name="Science">
        <title>Sea anemone genome reveals ancestral eumetazoan gene repertoire and genomic organization.</title>
        <authorList>
            <person name="Putnam N.H."/>
            <person name="Srivastava M."/>
            <person name="Hellsten U."/>
            <person name="Dirks B."/>
            <person name="Chapman J."/>
            <person name="Salamov A."/>
            <person name="Terry A."/>
            <person name="Shapiro H."/>
            <person name="Lindquist E."/>
            <person name="Kapitonov V.V."/>
            <person name="Jurka J."/>
            <person name="Genikhovich G."/>
            <person name="Grigoriev I.V."/>
            <person name="Lucas S.M."/>
            <person name="Steele R.E."/>
            <person name="Finnerty J.R."/>
            <person name="Technau U."/>
            <person name="Martindale M.Q."/>
            <person name="Rokhsar D.S."/>
        </authorList>
    </citation>
    <scope>NUCLEOTIDE SEQUENCE [LARGE SCALE GENOMIC DNA]</scope>
    <source>
        <strain evidence="13">CH2 X CH6</strain>
    </source>
</reference>
<dbReference type="GO" id="GO:0004930">
    <property type="term" value="F:G protein-coupled receptor activity"/>
    <property type="evidence" value="ECO:0007669"/>
    <property type="project" value="UniProtKB-KW"/>
</dbReference>
<evidence type="ECO:0000256" key="8">
    <source>
        <dbReference type="ARBA" id="ARBA00023224"/>
    </source>
</evidence>
<dbReference type="PANTHER" id="PTHR24228">
    <property type="entry name" value="B2 BRADYKININ RECEPTOR/ANGIOTENSIN II RECEPTOR"/>
    <property type="match status" value="1"/>
</dbReference>
<proteinExistence type="inferred from homology"/>
<keyword evidence="2" id="KW-1003">Cell membrane</keyword>
<keyword evidence="5 9" id="KW-0297">G-protein coupled receptor</keyword>
<gene>
    <name evidence="12" type="ORF">NEMVEDRAFT_v1g220759</name>
</gene>
<protein>
    <recommendedName>
        <fullName evidence="11">G-protein coupled receptors family 1 profile domain-containing protein</fullName>
    </recommendedName>
</protein>
<evidence type="ECO:0000256" key="7">
    <source>
        <dbReference type="ARBA" id="ARBA00023170"/>
    </source>
</evidence>
<dbReference type="PhylomeDB" id="A7T159"/>
<name>A7T159_NEMVE</name>
<evidence type="ECO:0000256" key="5">
    <source>
        <dbReference type="ARBA" id="ARBA00023040"/>
    </source>
</evidence>
<comment type="similarity">
    <text evidence="9">Belongs to the G-protein coupled receptor 1 family.</text>
</comment>
<feature type="transmembrane region" description="Helical" evidence="10">
    <location>
        <begin position="258"/>
        <end position="281"/>
    </location>
</feature>
<evidence type="ECO:0000256" key="1">
    <source>
        <dbReference type="ARBA" id="ARBA00004651"/>
    </source>
</evidence>
<keyword evidence="7 9" id="KW-0675">Receptor</keyword>
<organism evidence="12 13">
    <name type="scientific">Nematostella vectensis</name>
    <name type="common">Starlet sea anemone</name>
    <dbReference type="NCBI Taxonomy" id="45351"/>
    <lineage>
        <taxon>Eukaryota</taxon>
        <taxon>Metazoa</taxon>
        <taxon>Cnidaria</taxon>
        <taxon>Anthozoa</taxon>
        <taxon>Hexacorallia</taxon>
        <taxon>Actiniaria</taxon>
        <taxon>Edwardsiidae</taxon>
        <taxon>Nematostella</taxon>
    </lineage>
</organism>
<evidence type="ECO:0000256" key="6">
    <source>
        <dbReference type="ARBA" id="ARBA00023136"/>
    </source>
</evidence>
<accession>A7T159</accession>
<dbReference type="HOGENOM" id="CLU_954110_0_0_1"/>
<feature type="transmembrane region" description="Helical" evidence="10">
    <location>
        <begin position="115"/>
        <end position="134"/>
    </location>
</feature>
<keyword evidence="8 9" id="KW-0807">Transducer</keyword>
<feature type="transmembrane region" description="Helical" evidence="10">
    <location>
        <begin position="76"/>
        <end position="95"/>
    </location>
</feature>
<evidence type="ECO:0000256" key="3">
    <source>
        <dbReference type="ARBA" id="ARBA00022692"/>
    </source>
</evidence>
<feature type="transmembrane region" description="Helical" evidence="10">
    <location>
        <begin position="155"/>
        <end position="181"/>
    </location>
</feature>
<sequence length="342" mass="39135">MTNVVDINKSNITNDTTKQYIFLPIDIATKTGFFLFYGLFFLLGMTGNILLLIAVRKVQAEKRRRPRQALGRSLTLVFLSNLAICNFLWSISSLLNGLRRYIDMFTSDWACMGLLLAPYSLSFINTFNLVIIAFERYFAIFHPTKLPSSSTIKKLLLLAWFSGIVISPGAVQTVKIVYIDYSPTQYTLGCRQVVDTIMKNIFATLTFLLTFHIPNIIMITIAIKTMEFLKKRRKKVMDGNPGFLDKAHAWRFKDTRMFMVIFITFALPYTVQTIHVILIGILKLHISYYNSYILANISGVVGYSNCILVPALSFASNRGFRKAIMKICKQRDAKRQEQYSIQ</sequence>
<dbReference type="CDD" id="cd00637">
    <property type="entry name" value="7tm_classA_rhodopsin-like"/>
    <property type="match status" value="1"/>
</dbReference>
<keyword evidence="4 10" id="KW-1133">Transmembrane helix</keyword>
<dbReference type="InterPro" id="IPR017452">
    <property type="entry name" value="GPCR_Rhodpsn_7TM"/>
</dbReference>
<dbReference type="Pfam" id="PF00001">
    <property type="entry name" value="7tm_1"/>
    <property type="match status" value="1"/>
</dbReference>
<evidence type="ECO:0000256" key="4">
    <source>
        <dbReference type="ARBA" id="ARBA00022989"/>
    </source>
</evidence>
<evidence type="ECO:0000259" key="11">
    <source>
        <dbReference type="PROSITE" id="PS50262"/>
    </source>
</evidence>
<evidence type="ECO:0000256" key="10">
    <source>
        <dbReference type="SAM" id="Phobius"/>
    </source>
</evidence>
<keyword evidence="3 9" id="KW-0812">Transmembrane</keyword>
<dbReference type="Gene3D" id="1.20.1070.10">
    <property type="entry name" value="Rhodopsin 7-helix transmembrane proteins"/>
    <property type="match status" value="1"/>
</dbReference>
<feature type="transmembrane region" description="Helical" evidence="10">
    <location>
        <begin position="201"/>
        <end position="223"/>
    </location>
</feature>
<dbReference type="InterPro" id="IPR000276">
    <property type="entry name" value="GPCR_Rhodpsn"/>
</dbReference>
<evidence type="ECO:0000313" key="13">
    <source>
        <dbReference type="Proteomes" id="UP000001593"/>
    </source>
</evidence>
<dbReference type="Proteomes" id="UP000001593">
    <property type="component" value="Unassembled WGS sequence"/>
</dbReference>
<dbReference type="PROSITE" id="PS00237">
    <property type="entry name" value="G_PROTEIN_RECEP_F1_1"/>
    <property type="match status" value="1"/>
</dbReference>
<evidence type="ECO:0000256" key="2">
    <source>
        <dbReference type="ARBA" id="ARBA00022475"/>
    </source>
</evidence>
<dbReference type="EMBL" id="DS470078">
    <property type="protein sequence ID" value="EDO30303.1"/>
    <property type="molecule type" value="Genomic_DNA"/>
</dbReference>
<feature type="domain" description="G-protein coupled receptors family 1 profile" evidence="11">
    <location>
        <begin position="47"/>
        <end position="313"/>
    </location>
</feature>
<dbReference type="AlphaFoldDB" id="A7T159"/>
<comment type="subcellular location">
    <subcellularLocation>
        <location evidence="1">Cell membrane</location>
        <topology evidence="1">Multi-pass membrane protein</topology>
    </subcellularLocation>
</comment>
<feature type="transmembrane region" description="Helical" evidence="10">
    <location>
        <begin position="293"/>
        <end position="315"/>
    </location>
</feature>
<keyword evidence="6 10" id="KW-0472">Membrane</keyword>
<evidence type="ECO:0000256" key="9">
    <source>
        <dbReference type="RuleBase" id="RU000688"/>
    </source>
</evidence>
<dbReference type="GO" id="GO:0007186">
    <property type="term" value="P:G protein-coupled receptor signaling pathway"/>
    <property type="evidence" value="ECO:0000318"/>
    <property type="project" value="GO_Central"/>
</dbReference>